<reference evidence="4" key="1">
    <citation type="submission" date="2023-07" db="EMBL/GenBank/DDBJ databases">
        <title>30 novel species of actinomycetes from the DSMZ collection.</title>
        <authorList>
            <person name="Nouioui I."/>
        </authorList>
    </citation>
    <scope>NUCLEOTIDE SEQUENCE [LARGE SCALE GENOMIC DNA]</scope>
    <source>
        <strain evidence="4">DSM 44915</strain>
    </source>
</reference>
<dbReference type="InterPro" id="IPR022521">
    <property type="entry name" value="Rv3660c"/>
</dbReference>
<evidence type="ECO:0000313" key="4">
    <source>
        <dbReference type="Proteomes" id="UP001183410"/>
    </source>
</evidence>
<dbReference type="InterPro" id="IPR050625">
    <property type="entry name" value="ParA/MinD_ATPase"/>
</dbReference>
<sequence>MVDIPATPASPSPPPASSSSSAVPSAVSAGAAPVSVLILTEDAELLDDLLRLCAVAGAEAEVAHGAPPTAEQWWRAPLVLVGDDRALAAADRAASPGRRPGVLLVGRDLDDHRIWARGIALGVEQVLHLPWDESRLAGRIADAVEGPGQETLTIGVLGGRGGAGASSLACALAVTAARRGRRSVLVDADPLGGGLDVPFGGERTPGSRWPALAAARGRLSSAALDQALPRLHGVGLLSWDRDEGVRLPVEAMRSVLAAARRGGGVLVLDLPRAVDDAAAEALTQLDLGLLVVPGELRAMTAARRVVGGAGALVRDLRLVARLRPGDGLPGVELARMLRLPLAGELPDEPGLSVAAEMGEPPGANPKGSLAAFCDALLERARPAREAAV</sequence>
<dbReference type="SUPFAM" id="SSF52540">
    <property type="entry name" value="P-loop containing nucleoside triphosphate hydrolases"/>
    <property type="match status" value="1"/>
</dbReference>
<comment type="caution">
    <text evidence="3">The sequence shown here is derived from an EMBL/GenBank/DDBJ whole genome shotgun (WGS) entry which is preliminary data.</text>
</comment>
<evidence type="ECO:0000259" key="2">
    <source>
        <dbReference type="Pfam" id="PF26563"/>
    </source>
</evidence>
<dbReference type="EMBL" id="JAVREO010000006">
    <property type="protein sequence ID" value="MDT0266922.1"/>
    <property type="molecule type" value="Genomic_DNA"/>
</dbReference>
<dbReference type="RefSeq" id="WP_311666974.1">
    <property type="nucleotide sequence ID" value="NZ_JAVREO010000006.1"/>
</dbReference>
<evidence type="ECO:0000256" key="1">
    <source>
        <dbReference type="SAM" id="MobiDB-lite"/>
    </source>
</evidence>
<gene>
    <name evidence="3" type="ORF">RM844_11535</name>
</gene>
<dbReference type="NCBIfam" id="TIGR03815">
    <property type="entry name" value="CpaE_hom_Actino"/>
    <property type="match status" value="1"/>
</dbReference>
<name>A0ABU2JPK1_9ACTN</name>
<dbReference type="Pfam" id="PF26563">
    <property type="entry name" value="Rv3660c_N"/>
    <property type="match status" value="1"/>
</dbReference>
<organism evidence="3 4">
    <name type="scientific">Streptomyces chisholmiae</name>
    <dbReference type="NCBI Taxonomy" id="3075540"/>
    <lineage>
        <taxon>Bacteria</taxon>
        <taxon>Bacillati</taxon>
        <taxon>Actinomycetota</taxon>
        <taxon>Actinomycetes</taxon>
        <taxon>Kitasatosporales</taxon>
        <taxon>Streptomycetaceae</taxon>
        <taxon>Streptomyces</taxon>
    </lineage>
</organism>
<accession>A0ABU2JPK1</accession>
<protein>
    <submittedName>
        <fullName evidence="3">Septum formation initiator</fullName>
    </submittedName>
</protein>
<dbReference type="PANTHER" id="PTHR43384">
    <property type="entry name" value="SEPTUM SITE-DETERMINING PROTEIN MIND HOMOLOG, CHLOROPLASTIC-RELATED"/>
    <property type="match status" value="1"/>
</dbReference>
<proteinExistence type="predicted"/>
<feature type="region of interest" description="Disordered" evidence="1">
    <location>
        <begin position="1"/>
        <end position="24"/>
    </location>
</feature>
<evidence type="ECO:0000313" key="3">
    <source>
        <dbReference type="EMBL" id="MDT0266922.1"/>
    </source>
</evidence>
<feature type="domain" description="Rv3660c-like CheY-like N-terminal" evidence="2">
    <location>
        <begin position="39"/>
        <end position="147"/>
    </location>
</feature>
<dbReference type="InterPro" id="IPR027417">
    <property type="entry name" value="P-loop_NTPase"/>
</dbReference>
<keyword evidence="4" id="KW-1185">Reference proteome</keyword>
<dbReference type="InterPro" id="IPR059050">
    <property type="entry name" value="Rv3660c_N"/>
</dbReference>
<dbReference type="PANTHER" id="PTHR43384:SF11">
    <property type="entry name" value="SEPTUM SITE DETERMINING PROTEIN"/>
    <property type="match status" value="1"/>
</dbReference>
<dbReference type="Proteomes" id="UP001183410">
    <property type="component" value="Unassembled WGS sequence"/>
</dbReference>
<dbReference type="Gene3D" id="3.40.50.300">
    <property type="entry name" value="P-loop containing nucleotide triphosphate hydrolases"/>
    <property type="match status" value="1"/>
</dbReference>